<evidence type="ECO:0000256" key="2">
    <source>
        <dbReference type="SAM" id="SignalP"/>
    </source>
</evidence>
<feature type="compositionally biased region" description="Polar residues" evidence="1">
    <location>
        <begin position="120"/>
        <end position="133"/>
    </location>
</feature>
<comment type="caution">
    <text evidence="3">The sequence shown here is derived from an EMBL/GenBank/DDBJ whole genome shotgun (WGS) entry which is preliminary data.</text>
</comment>
<dbReference type="PROSITE" id="PS51406">
    <property type="entry name" value="FIBRINOGEN_C_2"/>
    <property type="match status" value="1"/>
</dbReference>
<keyword evidence="2" id="KW-0732">Signal</keyword>
<evidence type="ECO:0000313" key="3">
    <source>
        <dbReference type="EMBL" id="CAB4021381.1"/>
    </source>
</evidence>
<dbReference type="AlphaFoldDB" id="A0A6S7JZZ2"/>
<dbReference type="SUPFAM" id="SSF56496">
    <property type="entry name" value="Fibrinogen C-terminal domain-like"/>
    <property type="match status" value="1"/>
</dbReference>
<dbReference type="InterPro" id="IPR014716">
    <property type="entry name" value="Fibrinogen_a/b/g_C_1"/>
</dbReference>
<accession>A0A6S7JZZ2</accession>
<evidence type="ECO:0000256" key="1">
    <source>
        <dbReference type="SAM" id="MobiDB-lite"/>
    </source>
</evidence>
<evidence type="ECO:0000313" key="4">
    <source>
        <dbReference type="Proteomes" id="UP001152795"/>
    </source>
</evidence>
<protein>
    <submittedName>
        <fullName evidence="3">Uncharacterized protein</fullName>
    </submittedName>
</protein>
<reference evidence="3" key="1">
    <citation type="submission" date="2020-04" db="EMBL/GenBank/DDBJ databases">
        <authorList>
            <person name="Alioto T."/>
            <person name="Alioto T."/>
            <person name="Gomez Garrido J."/>
        </authorList>
    </citation>
    <scope>NUCLEOTIDE SEQUENCE</scope>
    <source>
        <strain evidence="3">A484AB</strain>
    </source>
</reference>
<dbReference type="EMBL" id="CACRXK020011406">
    <property type="protein sequence ID" value="CAB4021381.1"/>
    <property type="molecule type" value="Genomic_DNA"/>
</dbReference>
<dbReference type="InterPro" id="IPR002181">
    <property type="entry name" value="Fibrinogen_a/b/g_C_dom"/>
</dbReference>
<dbReference type="OrthoDB" id="7735550at2759"/>
<dbReference type="NCBIfam" id="NF040941">
    <property type="entry name" value="GGGWT_bact"/>
    <property type="match status" value="1"/>
</dbReference>
<dbReference type="PANTHER" id="PTHR19143:SF424">
    <property type="entry name" value="FIBRINOGEN C-TERMINAL DOMAIN-CONTAINING PROTEIN"/>
    <property type="match status" value="1"/>
</dbReference>
<feature type="signal peptide" evidence="2">
    <location>
        <begin position="1"/>
        <end position="17"/>
    </location>
</feature>
<dbReference type="InterPro" id="IPR036056">
    <property type="entry name" value="Fibrinogen-like_C"/>
</dbReference>
<proteinExistence type="predicted"/>
<dbReference type="InterPro" id="IPR050373">
    <property type="entry name" value="Fibrinogen_C-term_domain"/>
</dbReference>
<dbReference type="Pfam" id="PF00147">
    <property type="entry name" value="Fibrinogen_C"/>
    <property type="match status" value="1"/>
</dbReference>
<feature type="region of interest" description="Disordered" evidence="1">
    <location>
        <begin position="111"/>
        <end position="133"/>
    </location>
</feature>
<dbReference type="GO" id="GO:0005615">
    <property type="term" value="C:extracellular space"/>
    <property type="evidence" value="ECO:0007669"/>
    <property type="project" value="TreeGrafter"/>
</dbReference>
<sequence>MLTLSFFLLVFIARFKAEQCRNRYFKIVSSEGPSLPLEEIISSHIVERPVHVNCNFFCFNDNNVSKCVGFNFREKTKGKAINCQLTNTAKKRNHTEEGEWTLYQDVDAAKNENEEKKTSEVQPTSRKPISTTATPVTSCSSLFKSGERKDGVYTINPDDLGSFHVRCDMQTDGGGWTVFQRRQDASVDFYRGWQDYKNSFGDLNGNFWLGLDRIHRLTKSGQNILRVDLMDWTNDTAKKYMSA</sequence>
<dbReference type="Gene3D" id="3.90.215.10">
    <property type="entry name" value="Gamma Fibrinogen, chain A, domain 1"/>
    <property type="match status" value="1"/>
</dbReference>
<dbReference type="Proteomes" id="UP001152795">
    <property type="component" value="Unassembled WGS sequence"/>
</dbReference>
<dbReference type="SMART" id="SM00186">
    <property type="entry name" value="FBG"/>
    <property type="match status" value="1"/>
</dbReference>
<gene>
    <name evidence="3" type="ORF">PACLA_8A009267</name>
</gene>
<keyword evidence="4" id="KW-1185">Reference proteome</keyword>
<organism evidence="3 4">
    <name type="scientific">Paramuricea clavata</name>
    <name type="common">Red gorgonian</name>
    <name type="synonym">Violescent sea-whip</name>
    <dbReference type="NCBI Taxonomy" id="317549"/>
    <lineage>
        <taxon>Eukaryota</taxon>
        <taxon>Metazoa</taxon>
        <taxon>Cnidaria</taxon>
        <taxon>Anthozoa</taxon>
        <taxon>Octocorallia</taxon>
        <taxon>Malacalcyonacea</taxon>
        <taxon>Plexauridae</taxon>
        <taxon>Paramuricea</taxon>
    </lineage>
</organism>
<dbReference type="PANTHER" id="PTHR19143">
    <property type="entry name" value="FIBRINOGEN/TENASCIN/ANGIOPOEITIN"/>
    <property type="match status" value="1"/>
</dbReference>
<feature type="chain" id="PRO_5043714197" evidence="2">
    <location>
        <begin position="18"/>
        <end position="243"/>
    </location>
</feature>
<name>A0A6S7JZZ2_PARCT</name>